<evidence type="ECO:0000313" key="10">
    <source>
        <dbReference type="Proteomes" id="UP000801428"/>
    </source>
</evidence>
<comment type="similarity">
    <text evidence="5">Belongs to the SAT4 family.</text>
</comment>
<feature type="transmembrane region" description="Helical" evidence="7">
    <location>
        <begin position="77"/>
        <end position="97"/>
    </location>
</feature>
<feature type="compositionally biased region" description="Low complexity" evidence="6">
    <location>
        <begin position="231"/>
        <end position="243"/>
    </location>
</feature>
<comment type="caution">
    <text evidence="9">The sequence shown here is derived from an EMBL/GenBank/DDBJ whole genome shotgun (WGS) entry which is preliminary data.</text>
</comment>
<feature type="transmembrane region" description="Helical" evidence="7">
    <location>
        <begin position="44"/>
        <end position="65"/>
    </location>
</feature>
<evidence type="ECO:0000256" key="2">
    <source>
        <dbReference type="ARBA" id="ARBA00022692"/>
    </source>
</evidence>
<feature type="transmembrane region" description="Helical" evidence="7">
    <location>
        <begin position="124"/>
        <end position="148"/>
    </location>
</feature>
<evidence type="ECO:0000256" key="7">
    <source>
        <dbReference type="SAM" id="Phobius"/>
    </source>
</evidence>
<reference evidence="9" key="1">
    <citation type="submission" date="2019-04" db="EMBL/GenBank/DDBJ databases">
        <title>Sequencing of skin fungus with MAO and IRED activity.</title>
        <authorList>
            <person name="Marsaioli A.J."/>
            <person name="Bonatto J.M.C."/>
            <person name="Reis Junior O."/>
        </authorList>
    </citation>
    <scope>NUCLEOTIDE SEQUENCE</scope>
    <source>
        <strain evidence="9">30M1</strain>
    </source>
</reference>
<evidence type="ECO:0000256" key="3">
    <source>
        <dbReference type="ARBA" id="ARBA00022989"/>
    </source>
</evidence>
<evidence type="ECO:0000256" key="6">
    <source>
        <dbReference type="SAM" id="MobiDB-lite"/>
    </source>
</evidence>
<keyword evidence="4 7" id="KW-0472">Membrane</keyword>
<dbReference type="Proteomes" id="UP000801428">
    <property type="component" value="Unassembled WGS sequence"/>
</dbReference>
<dbReference type="OrthoDB" id="3934549at2759"/>
<dbReference type="EMBL" id="SWKU01000001">
    <property type="protein sequence ID" value="KAF3011200.1"/>
    <property type="molecule type" value="Genomic_DNA"/>
</dbReference>
<dbReference type="AlphaFoldDB" id="A0A9P4TPK9"/>
<evidence type="ECO:0000256" key="5">
    <source>
        <dbReference type="ARBA" id="ARBA00038359"/>
    </source>
</evidence>
<comment type="subcellular location">
    <subcellularLocation>
        <location evidence="1">Membrane</location>
        <topology evidence="1">Multi-pass membrane protein</topology>
    </subcellularLocation>
</comment>
<feature type="transmembrane region" description="Helical" evidence="7">
    <location>
        <begin position="195"/>
        <end position="214"/>
    </location>
</feature>
<feature type="compositionally biased region" description="Basic and acidic residues" evidence="6">
    <location>
        <begin position="246"/>
        <end position="260"/>
    </location>
</feature>
<dbReference type="PANTHER" id="PTHR33048:SF155">
    <property type="entry name" value="INTEGRAL MEMBRANE PROTEIN"/>
    <property type="match status" value="1"/>
</dbReference>
<sequence length="303" mass="33768">MMLSICASSFVHYGVRLGLGRHTAAVVAEYGQEHLSVTAKYQMLGYPFNIGVFSFPNIAISILVCQLLDPNPFRTRLLYGMAVLQVVFAMITVILAFSQCTPTRKLWEKTTPGTCWSPNVLNYFSYWLCAYTTLTDFVLAVVPAAAFWKLQMKRSTKIGLCILMSMTMLSAIVTIIKGSYLHLFTDTADPLYNPVPLVLWGLVEQNIVIMAACVPTMRPLFHRTWDPSKAGAQSQGGRASALSCKDTSHQLTEMDPKEYAESTESQQGIMRTMEISVQRGSADERPSNCIRDVIPQSLRESQQ</sequence>
<feature type="region of interest" description="Disordered" evidence="6">
    <location>
        <begin position="231"/>
        <end position="303"/>
    </location>
</feature>
<keyword evidence="3 7" id="KW-1133">Transmembrane helix</keyword>
<evidence type="ECO:0000259" key="8">
    <source>
        <dbReference type="Pfam" id="PF20684"/>
    </source>
</evidence>
<keyword evidence="10" id="KW-1185">Reference proteome</keyword>
<dbReference type="InterPro" id="IPR049326">
    <property type="entry name" value="Rhodopsin_dom_fungi"/>
</dbReference>
<proteinExistence type="inferred from homology"/>
<organism evidence="9 10">
    <name type="scientific">Curvularia kusanoi</name>
    <name type="common">Cochliobolus kusanoi</name>
    <dbReference type="NCBI Taxonomy" id="90978"/>
    <lineage>
        <taxon>Eukaryota</taxon>
        <taxon>Fungi</taxon>
        <taxon>Dikarya</taxon>
        <taxon>Ascomycota</taxon>
        <taxon>Pezizomycotina</taxon>
        <taxon>Dothideomycetes</taxon>
        <taxon>Pleosporomycetidae</taxon>
        <taxon>Pleosporales</taxon>
        <taxon>Pleosporineae</taxon>
        <taxon>Pleosporaceae</taxon>
        <taxon>Curvularia</taxon>
    </lineage>
</organism>
<keyword evidence="2 7" id="KW-0812">Transmembrane</keyword>
<feature type="transmembrane region" description="Helical" evidence="7">
    <location>
        <begin position="160"/>
        <end position="183"/>
    </location>
</feature>
<protein>
    <recommendedName>
        <fullName evidence="8">Rhodopsin domain-containing protein</fullName>
    </recommendedName>
</protein>
<evidence type="ECO:0000256" key="4">
    <source>
        <dbReference type="ARBA" id="ARBA00023136"/>
    </source>
</evidence>
<evidence type="ECO:0000256" key="1">
    <source>
        <dbReference type="ARBA" id="ARBA00004141"/>
    </source>
</evidence>
<dbReference type="Pfam" id="PF20684">
    <property type="entry name" value="Fung_rhodopsin"/>
    <property type="match status" value="1"/>
</dbReference>
<dbReference type="PANTHER" id="PTHR33048">
    <property type="entry name" value="PTH11-LIKE INTEGRAL MEMBRANE PROTEIN (AFU_ORTHOLOGUE AFUA_5G11245)"/>
    <property type="match status" value="1"/>
</dbReference>
<accession>A0A9P4TPK9</accession>
<dbReference type="InterPro" id="IPR052337">
    <property type="entry name" value="SAT4-like"/>
</dbReference>
<gene>
    <name evidence="9" type="ORF">E8E13_011607</name>
</gene>
<evidence type="ECO:0000313" key="9">
    <source>
        <dbReference type="EMBL" id="KAF3011200.1"/>
    </source>
</evidence>
<feature type="domain" description="Rhodopsin" evidence="8">
    <location>
        <begin position="2"/>
        <end position="223"/>
    </location>
</feature>
<name>A0A9P4TPK9_CURKU</name>
<dbReference type="GO" id="GO:0016020">
    <property type="term" value="C:membrane"/>
    <property type="evidence" value="ECO:0007669"/>
    <property type="project" value="UniProtKB-SubCell"/>
</dbReference>